<dbReference type="EMBL" id="JAHQCW010000017">
    <property type="protein sequence ID" value="MBU9737151.1"/>
    <property type="molecule type" value="Genomic_DNA"/>
</dbReference>
<protein>
    <submittedName>
        <fullName evidence="2">LtrC-like protein</fullName>
    </submittedName>
</protein>
<proteinExistence type="predicted"/>
<dbReference type="AlphaFoldDB" id="A0A949K533"/>
<dbReference type="Proteomes" id="UP000712157">
    <property type="component" value="Unassembled WGS sequence"/>
</dbReference>
<dbReference type="RefSeq" id="WP_238721795.1">
    <property type="nucleotide sequence ID" value="NZ_JAHQCW010000017.1"/>
</dbReference>
<sequence length="295" mass="33408">MTNNFKPNKGGYRQPQLSPEEWKAKKQAEKDAVYQMIDDTATAIVQDGEKFRGFLDTQARLDRYSAANALLIYNQYPKATQLKDFGDWAEEKVSINKGAKSISILEPVEYTKADGTPGVSYNVKKVFDVSQTKGRQTPAPTVNRDPQALVAVMIDTSPVIVEVAPELPHPQMGAFYDNEKQTLFVKKDIGDSVALCQCVAQELGHAQLSIDSDSYSRKDMGFQAMCVGYMLCKKYGVDTKNFAINRIPEEWKNKEPKEIRAELSKTRTAMNEIHSRVSEEMYRQKQERSKDRDSR</sequence>
<feature type="region of interest" description="Disordered" evidence="1">
    <location>
        <begin position="264"/>
        <end position="295"/>
    </location>
</feature>
<evidence type="ECO:0000313" key="2">
    <source>
        <dbReference type="EMBL" id="MBU9737151.1"/>
    </source>
</evidence>
<evidence type="ECO:0000256" key="1">
    <source>
        <dbReference type="SAM" id="MobiDB-lite"/>
    </source>
</evidence>
<feature type="region of interest" description="Disordered" evidence="1">
    <location>
        <begin position="1"/>
        <end position="21"/>
    </location>
</feature>
<evidence type="ECO:0000313" key="3">
    <source>
        <dbReference type="Proteomes" id="UP000712157"/>
    </source>
</evidence>
<feature type="compositionally biased region" description="Basic and acidic residues" evidence="1">
    <location>
        <begin position="273"/>
        <end position="295"/>
    </location>
</feature>
<reference evidence="2" key="1">
    <citation type="submission" date="2021-06" db="EMBL/GenBank/DDBJ databases">
        <title>Description of novel taxa of the family Lachnospiraceae.</title>
        <authorList>
            <person name="Chaplin A.V."/>
            <person name="Sokolova S.R."/>
            <person name="Pikina A.P."/>
            <person name="Korzhanova M."/>
            <person name="Belova V."/>
            <person name="Korostin D."/>
            <person name="Efimov B.A."/>
        </authorList>
    </citation>
    <scope>NUCLEOTIDE SEQUENCE</scope>
    <source>
        <strain evidence="2">ASD5720</strain>
    </source>
</reference>
<name>A0A949K533_9FIRM</name>
<organism evidence="2 3">
    <name type="scientific">Diplocloster agilis</name>
    <dbReference type="NCBI Taxonomy" id="2850323"/>
    <lineage>
        <taxon>Bacteria</taxon>
        <taxon>Bacillati</taxon>
        <taxon>Bacillota</taxon>
        <taxon>Clostridia</taxon>
        <taxon>Lachnospirales</taxon>
        <taxon>Lachnospiraceae</taxon>
        <taxon>Diplocloster</taxon>
    </lineage>
</organism>
<comment type="caution">
    <text evidence="2">The sequence shown here is derived from an EMBL/GenBank/DDBJ whole genome shotgun (WGS) entry which is preliminary data.</text>
</comment>
<keyword evidence="3" id="KW-1185">Reference proteome</keyword>
<gene>
    <name evidence="2" type="ORF">KTH89_11415</name>
</gene>
<accession>A0A949K533</accession>